<dbReference type="FunFam" id="1.20.58.60:FF:000013">
    <property type="entry name" value="Spectrin alpha chain, non-erythrocytic 1"/>
    <property type="match status" value="1"/>
</dbReference>
<evidence type="ECO:0008006" key="6">
    <source>
        <dbReference type="Google" id="ProtNLM"/>
    </source>
</evidence>
<evidence type="ECO:0000256" key="2">
    <source>
        <dbReference type="SAM" id="Coils"/>
    </source>
</evidence>
<dbReference type="AlphaFoldDB" id="A0AAV8YR80"/>
<evidence type="ECO:0000313" key="4">
    <source>
        <dbReference type="EMBL" id="KAJ8953156.1"/>
    </source>
</evidence>
<accession>A0AAV8YR80</accession>
<gene>
    <name evidence="4" type="ORF">NQ318_017183</name>
</gene>
<organism evidence="4 5">
    <name type="scientific">Aromia moschata</name>
    <dbReference type="NCBI Taxonomy" id="1265417"/>
    <lineage>
        <taxon>Eukaryota</taxon>
        <taxon>Metazoa</taxon>
        <taxon>Ecdysozoa</taxon>
        <taxon>Arthropoda</taxon>
        <taxon>Hexapoda</taxon>
        <taxon>Insecta</taxon>
        <taxon>Pterygota</taxon>
        <taxon>Neoptera</taxon>
        <taxon>Endopterygota</taxon>
        <taxon>Coleoptera</taxon>
        <taxon>Polyphaga</taxon>
        <taxon>Cucujiformia</taxon>
        <taxon>Chrysomeloidea</taxon>
        <taxon>Cerambycidae</taxon>
        <taxon>Cerambycinae</taxon>
        <taxon>Callichromatini</taxon>
        <taxon>Aromia</taxon>
    </lineage>
</organism>
<dbReference type="Gene3D" id="1.20.5.170">
    <property type="match status" value="1"/>
</dbReference>
<evidence type="ECO:0000256" key="1">
    <source>
        <dbReference type="ARBA" id="ARBA00022737"/>
    </source>
</evidence>
<feature type="region of interest" description="Disordered" evidence="3">
    <location>
        <begin position="197"/>
        <end position="226"/>
    </location>
</feature>
<dbReference type="GO" id="GO:0005737">
    <property type="term" value="C:cytoplasm"/>
    <property type="evidence" value="ECO:0007669"/>
    <property type="project" value="UniProtKB-ARBA"/>
</dbReference>
<dbReference type="SUPFAM" id="SSF46966">
    <property type="entry name" value="Spectrin repeat"/>
    <property type="match status" value="4"/>
</dbReference>
<protein>
    <recommendedName>
        <fullName evidence="6">Alpha-spectrin</fullName>
    </recommendedName>
</protein>
<keyword evidence="5" id="KW-1185">Reference proteome</keyword>
<dbReference type="PANTHER" id="PTHR11915">
    <property type="entry name" value="SPECTRIN/FILAMIN RELATED CYTOSKELETAL PROTEIN"/>
    <property type="match status" value="1"/>
</dbReference>
<dbReference type="InterPro" id="IPR002017">
    <property type="entry name" value="Spectrin_repeat"/>
</dbReference>
<dbReference type="CDD" id="cd00176">
    <property type="entry name" value="SPEC"/>
    <property type="match status" value="2"/>
</dbReference>
<evidence type="ECO:0000256" key="3">
    <source>
        <dbReference type="SAM" id="MobiDB-lite"/>
    </source>
</evidence>
<proteinExistence type="predicted"/>
<dbReference type="Proteomes" id="UP001162162">
    <property type="component" value="Unassembled WGS sequence"/>
</dbReference>
<dbReference type="Gene3D" id="1.20.58.60">
    <property type="match status" value="5"/>
</dbReference>
<dbReference type="EMBL" id="JAPWTK010000060">
    <property type="protein sequence ID" value="KAJ8953156.1"/>
    <property type="molecule type" value="Genomic_DNA"/>
</dbReference>
<keyword evidence="2" id="KW-0175">Coiled coil</keyword>
<name>A0AAV8YR80_9CUCU</name>
<dbReference type="SMART" id="SM00150">
    <property type="entry name" value="SPEC"/>
    <property type="match status" value="4"/>
</dbReference>
<sequence>MDQIPPPKEVKILETAEDIQERRQQVLSRYDNFKADARAKREKLEDSRRFQYFKRDADELESWILEKLQAASDESYKDPTNLQAKIQKHQAFEAEVAAHSNAIVVLDNTGREMINQNHYESETIRRRLEELHRLWEQLLSKLAEKGMKLQQALVLVQFIRHCDEVMFWINEKSTFLSTEEFGQDLEHVEGPAAQVRRVPEGHGLTGIPRDRGQRARRQTSQDGHPERDQIINRKDELNTAWQRLKQMTLMRQDKLYGAHEIQRFNRDADETVADLASVQALQRKHEGVERDLAALEDKVSTLGKEADRLCAIHGDHADVIQAKRAEIEDYWHSLTAKAKERREKLEESYALHRFLADFRDLVSWINDMKAIISADELAKDVAGAEALLERHQEHRGEIDAREDSFIATTEAGRQLLEKGHYASDEVKEKLSMLDSDKRSLIALWDERRILYEQCMDLQLFYRDTEQADTWMAKHEAFLANEDLGDSLDSVEALIQETRRFREVSSSAGGKNQSSG</sequence>
<evidence type="ECO:0000313" key="5">
    <source>
        <dbReference type="Proteomes" id="UP001162162"/>
    </source>
</evidence>
<keyword evidence="1" id="KW-0677">Repeat</keyword>
<dbReference type="Pfam" id="PF00435">
    <property type="entry name" value="Spectrin"/>
    <property type="match status" value="5"/>
</dbReference>
<dbReference type="FunFam" id="1.20.58.60:FF:000006">
    <property type="entry name" value="Spectrin alpha chain, non-erythrocytic 1"/>
    <property type="match status" value="1"/>
</dbReference>
<dbReference type="InterPro" id="IPR018159">
    <property type="entry name" value="Spectrin/alpha-actinin"/>
</dbReference>
<reference evidence="4" key="1">
    <citation type="journal article" date="2023" name="Insect Mol. Biol.">
        <title>Genome sequencing provides insights into the evolution of gene families encoding plant cell wall-degrading enzymes in longhorned beetles.</title>
        <authorList>
            <person name="Shin N.R."/>
            <person name="Okamura Y."/>
            <person name="Kirsch R."/>
            <person name="Pauchet Y."/>
        </authorList>
    </citation>
    <scope>NUCLEOTIDE SEQUENCE</scope>
    <source>
        <strain evidence="4">AMC_N1</strain>
    </source>
</reference>
<feature type="coiled-coil region" evidence="2">
    <location>
        <begin position="278"/>
        <end position="305"/>
    </location>
</feature>
<comment type="caution">
    <text evidence="4">The sequence shown here is derived from an EMBL/GenBank/DDBJ whole genome shotgun (WGS) entry which is preliminary data.</text>
</comment>